<dbReference type="SUPFAM" id="SSF51658">
    <property type="entry name" value="Xylose isomerase-like"/>
    <property type="match status" value="1"/>
</dbReference>
<dbReference type="Proteomes" id="UP000006512">
    <property type="component" value="Unassembled WGS sequence"/>
</dbReference>
<dbReference type="STRING" id="715226.ABI_29600"/>
<dbReference type="PANTHER" id="PTHR12110">
    <property type="entry name" value="HYDROXYPYRUVATE ISOMERASE"/>
    <property type="match status" value="1"/>
</dbReference>
<feature type="signal peptide" evidence="1">
    <location>
        <begin position="1"/>
        <end position="20"/>
    </location>
</feature>
<dbReference type="InterPro" id="IPR050312">
    <property type="entry name" value="IolE/XylAMocC-like"/>
</dbReference>
<sequence length="269" mass="29642">MNRRHLLLGLSGLVVSGALAGTARAAQTLYDPGVELYTVRDALKADPVGTFKKLHAIGYRHIETSNLAGMTAQAFKAALDEADMKATATHVGLADLMSNPEATLDDNLVLGAKYAVMAWIPQDQRGDWAMWADRMNHWGELAKERGVVFGYHNHDFEFVGKGPEMPFHILLERTDPELVIIELDCYWCSLAGHDPVHVLEEHGDRIKTLHLKDKTPSGDMAPVGEGIIPWDKVLKVAKAKGVEQVYVEHDNPTDGFVSLASSYKYLKGV</sequence>
<feature type="chain" id="PRO_5003316683" evidence="1">
    <location>
        <begin position="21"/>
        <end position="269"/>
    </location>
</feature>
<dbReference type="AlphaFoldDB" id="F4QMV2"/>
<gene>
    <name evidence="3" type="ORF">ABI_29600</name>
</gene>
<dbReference type="InterPro" id="IPR036237">
    <property type="entry name" value="Xyl_isomerase-like_sf"/>
</dbReference>
<protein>
    <submittedName>
        <fullName evidence="3">Tat twin-arginine translocation pathway signal sequence domain protein</fullName>
    </submittedName>
</protein>
<name>F4QMV2_9CAUL</name>
<dbReference type="Pfam" id="PF01261">
    <property type="entry name" value="AP_endonuc_2"/>
    <property type="match status" value="1"/>
</dbReference>
<feature type="domain" description="Xylose isomerase-like TIM barrel" evidence="2">
    <location>
        <begin position="51"/>
        <end position="245"/>
    </location>
</feature>
<evidence type="ECO:0000313" key="4">
    <source>
        <dbReference type="Proteomes" id="UP000006512"/>
    </source>
</evidence>
<dbReference type="HOGENOM" id="CLU_059523_1_0_5"/>
<keyword evidence="4" id="KW-1185">Reference proteome</keyword>
<dbReference type="PANTHER" id="PTHR12110:SF41">
    <property type="entry name" value="INOSOSE DEHYDRATASE"/>
    <property type="match status" value="1"/>
</dbReference>
<evidence type="ECO:0000256" key="1">
    <source>
        <dbReference type="SAM" id="SignalP"/>
    </source>
</evidence>
<evidence type="ECO:0000259" key="2">
    <source>
        <dbReference type="Pfam" id="PF01261"/>
    </source>
</evidence>
<dbReference type="InterPro" id="IPR013022">
    <property type="entry name" value="Xyl_isomerase-like_TIM-brl"/>
</dbReference>
<dbReference type="Gene3D" id="3.20.20.150">
    <property type="entry name" value="Divalent-metal-dependent TIM barrel enzymes"/>
    <property type="match status" value="1"/>
</dbReference>
<accession>F4QMV2</accession>
<reference evidence="4" key="1">
    <citation type="submission" date="2011-03" db="EMBL/GenBank/DDBJ databases">
        <title>Draft genome sequence of Brevundimonas diminuta.</title>
        <authorList>
            <person name="Brown P.J.B."/>
            <person name="Buechlein A."/>
            <person name="Hemmerich C."/>
            <person name="Brun Y.V."/>
        </authorList>
    </citation>
    <scope>NUCLEOTIDE SEQUENCE [LARGE SCALE GENOMIC DNA]</scope>
    <source>
        <strain evidence="4">C19</strain>
    </source>
</reference>
<dbReference type="OrthoDB" id="9798407at2"/>
<keyword evidence="1" id="KW-0732">Signal</keyword>
<proteinExistence type="predicted"/>
<dbReference type="RefSeq" id="WP_006273745.1">
    <property type="nucleotide sequence ID" value="NZ_GL883078.1"/>
</dbReference>
<organism evidence="3 4">
    <name type="scientific">Asticcacaulis biprosthecium C19</name>
    <dbReference type="NCBI Taxonomy" id="715226"/>
    <lineage>
        <taxon>Bacteria</taxon>
        <taxon>Pseudomonadati</taxon>
        <taxon>Pseudomonadota</taxon>
        <taxon>Alphaproteobacteria</taxon>
        <taxon>Caulobacterales</taxon>
        <taxon>Caulobacteraceae</taxon>
        <taxon>Asticcacaulis</taxon>
    </lineage>
</organism>
<dbReference type="eggNOG" id="COG1082">
    <property type="taxonomic scope" value="Bacteria"/>
</dbReference>
<evidence type="ECO:0000313" key="3">
    <source>
        <dbReference type="EMBL" id="EGF91543.1"/>
    </source>
</evidence>
<dbReference type="EMBL" id="GL883078">
    <property type="protein sequence ID" value="EGF91543.1"/>
    <property type="molecule type" value="Genomic_DNA"/>
</dbReference>